<dbReference type="RefSeq" id="WP_373971449.1">
    <property type="nucleotide sequence ID" value="NZ_JBHDLJ010000004.1"/>
</dbReference>
<reference evidence="1 2" key="1">
    <citation type="submission" date="2024-09" db="EMBL/GenBank/DDBJ databases">
        <authorList>
            <person name="Salinas-Garcia M.A."/>
            <person name="Prieme A."/>
        </authorList>
    </citation>
    <scope>NUCLEOTIDE SEQUENCE [LARGE SCALE GENOMIC DNA]</scope>
    <source>
        <strain evidence="1 2">DSM 21081</strain>
    </source>
</reference>
<proteinExistence type="predicted"/>
<evidence type="ECO:0000313" key="2">
    <source>
        <dbReference type="Proteomes" id="UP001575652"/>
    </source>
</evidence>
<gene>
    <name evidence="1" type="ORF">ACETWP_06760</name>
</gene>
<protein>
    <recommendedName>
        <fullName evidence="3">Immunity protein 26</fullName>
    </recommendedName>
</protein>
<sequence>MLKLLQRSLDQSVPVQIVRTVAPNETLHGIVLDLTRDWVLLTGIRDGGYFDGYNIVRPTDFRSVETDTRFLPFLREHQAWPPAQPAEPIDLSSPSNFISAAASLAGVVTLFEEARRPDMCWIGSPADWGKKSVWILTIDPDATWDDYMTQFKFKHLTRIDFADDYNKALVTVAGPKPPPTAEHGQPG</sequence>
<comment type="caution">
    <text evidence="1">The sequence shown here is derived from an EMBL/GenBank/DDBJ whole genome shotgun (WGS) entry which is preliminary data.</text>
</comment>
<evidence type="ECO:0008006" key="3">
    <source>
        <dbReference type="Google" id="ProtNLM"/>
    </source>
</evidence>
<dbReference type="EMBL" id="JBHDLJ010000004">
    <property type="protein sequence ID" value="MFB0834281.1"/>
    <property type="molecule type" value="Genomic_DNA"/>
</dbReference>
<evidence type="ECO:0000313" key="1">
    <source>
        <dbReference type="EMBL" id="MFB0834281.1"/>
    </source>
</evidence>
<dbReference type="Proteomes" id="UP001575652">
    <property type="component" value="Unassembled WGS sequence"/>
</dbReference>
<organism evidence="1 2">
    <name type="scientific">Arthrobacter halodurans</name>
    <dbReference type="NCBI Taxonomy" id="516699"/>
    <lineage>
        <taxon>Bacteria</taxon>
        <taxon>Bacillati</taxon>
        <taxon>Actinomycetota</taxon>
        <taxon>Actinomycetes</taxon>
        <taxon>Micrococcales</taxon>
        <taxon>Micrococcaceae</taxon>
        <taxon>Arthrobacter</taxon>
    </lineage>
</organism>
<keyword evidence="2" id="KW-1185">Reference proteome</keyword>
<accession>A0ABV4UMV8</accession>
<name>A0ABV4UMV8_9MICC</name>